<dbReference type="OrthoDB" id="5426911at2759"/>
<accession>A0A1J9R0D8</accession>
<sequence>MGLLRSASSFGNRMLPYVQRPLLARSKTQQNAIRSRSFSTTNLRTALKQCFNRYRELRNAKRLPRQLLWSFITGRNTKGRWQKVHAPLESDQGAIQYFTGTCSRKDIQGVEFIRARAIGKGFSNMKEKLEIVEGLVKGIKQDIGDHEREEATFQHSLSRDIHDKATNKIAETPYRHAEALSTVDQDAKHIEGAKDTSAMDWIAKYVPDPAGHARTSESTSTSAKEVATFPVQNCLTETTDTTLERTPLREDVSRTDKSELFLTEPATFFKPNADRAKSPDTLSSSRKTAIGTLEFLTGVLKPRGVIIDSDMPNKANCAFEHFKSVVPPASSTRFEYYRKLKGLEGNTVWINYGSEVVRGILNNYSEMQQKGLGPLCEPEWVDDAIQFLLKRESRKRIATFSDNPSQWRPVRMREESFQPQYDGLWEMPPIIHGDLPANRTHPMNVEPDCSYWIWAGGFRPEVRCKISLYASVRFDRALCPYLTVEVKKDPTGRKKGRQQIVTAGSIVLYNRWRLRQRAIRTKDESFVPGALSDVRHYGLLLAGVQYEFWCLEPTFLDKHGCSTGGWNGCVMKQVYADSLDTECGIKHYIDWINEIHRWGNTEHSSGCFSDIEALYRHEN</sequence>
<protein>
    <submittedName>
        <fullName evidence="1">Uncharacterized protein</fullName>
    </submittedName>
</protein>
<name>A0A1J9R0D8_9PEZI</name>
<dbReference type="AlphaFoldDB" id="A0A1J9R0D8"/>
<keyword evidence="2" id="KW-1185">Reference proteome</keyword>
<dbReference type="EMBL" id="MNUE01000025">
    <property type="protein sequence ID" value="OJD34088.1"/>
    <property type="molecule type" value="Genomic_DNA"/>
</dbReference>
<reference evidence="1 2" key="1">
    <citation type="submission" date="2016-10" db="EMBL/GenBank/DDBJ databases">
        <title>Proteomics and genomics reveal pathogen-plant mechanisms compatible with a hemibiotrophic lifestyle of Diplodia corticola.</title>
        <authorList>
            <person name="Fernandes I."/>
            <person name="De Jonge R."/>
            <person name="Van De Peer Y."/>
            <person name="Devreese B."/>
            <person name="Alves A."/>
            <person name="Esteves A.C."/>
        </authorList>
    </citation>
    <scope>NUCLEOTIDE SEQUENCE [LARGE SCALE GENOMIC DNA]</scope>
    <source>
        <strain evidence="1 2">CBS 112549</strain>
    </source>
</reference>
<dbReference type="RefSeq" id="XP_020130348.1">
    <property type="nucleotide sequence ID" value="XM_020273204.1"/>
</dbReference>
<dbReference type="GeneID" id="31013464"/>
<organism evidence="1 2">
    <name type="scientific">Diplodia corticola</name>
    <dbReference type="NCBI Taxonomy" id="236234"/>
    <lineage>
        <taxon>Eukaryota</taxon>
        <taxon>Fungi</taxon>
        <taxon>Dikarya</taxon>
        <taxon>Ascomycota</taxon>
        <taxon>Pezizomycotina</taxon>
        <taxon>Dothideomycetes</taxon>
        <taxon>Dothideomycetes incertae sedis</taxon>
        <taxon>Botryosphaeriales</taxon>
        <taxon>Botryosphaeriaceae</taxon>
        <taxon>Diplodia</taxon>
    </lineage>
</organism>
<gene>
    <name evidence="1" type="ORF">BKCO1_25000100</name>
</gene>
<evidence type="ECO:0000313" key="1">
    <source>
        <dbReference type="EMBL" id="OJD34088.1"/>
    </source>
</evidence>
<proteinExistence type="predicted"/>
<dbReference type="Proteomes" id="UP000183809">
    <property type="component" value="Unassembled WGS sequence"/>
</dbReference>
<evidence type="ECO:0000313" key="2">
    <source>
        <dbReference type="Proteomes" id="UP000183809"/>
    </source>
</evidence>
<comment type="caution">
    <text evidence="1">The sequence shown here is derived from an EMBL/GenBank/DDBJ whole genome shotgun (WGS) entry which is preliminary data.</text>
</comment>